<protein>
    <submittedName>
        <fullName evidence="2">Transposase</fullName>
    </submittedName>
</protein>
<dbReference type="Gene3D" id="3.30.420.10">
    <property type="entry name" value="Ribonuclease H-like superfamily/Ribonuclease H"/>
    <property type="match status" value="1"/>
</dbReference>
<reference evidence="2" key="1">
    <citation type="submission" date="2022-11" db="UniProtKB">
        <authorList>
            <consortium name="WormBaseParasite"/>
        </authorList>
    </citation>
    <scope>IDENTIFICATION</scope>
</reference>
<dbReference type="InterPro" id="IPR052709">
    <property type="entry name" value="Transposase-MT_Hybrid"/>
</dbReference>
<name>A0A914DSA4_9BILA</name>
<dbReference type="WBParaSite" id="ACRNAN_scaffold3658.g6963.t1">
    <property type="protein sequence ID" value="ACRNAN_scaffold3658.g6963.t1"/>
    <property type="gene ID" value="ACRNAN_scaffold3658.g6963"/>
</dbReference>
<dbReference type="AlphaFoldDB" id="A0A914DSA4"/>
<evidence type="ECO:0000313" key="2">
    <source>
        <dbReference type="WBParaSite" id="ACRNAN_scaffold3658.g6963.t1"/>
    </source>
</evidence>
<dbReference type="PANTHER" id="PTHR46060">
    <property type="entry name" value="MARINER MOS1 TRANSPOSASE-LIKE PROTEIN"/>
    <property type="match status" value="1"/>
</dbReference>
<dbReference type="Proteomes" id="UP000887540">
    <property type="component" value="Unplaced"/>
</dbReference>
<dbReference type="GO" id="GO:0003676">
    <property type="term" value="F:nucleic acid binding"/>
    <property type="evidence" value="ECO:0007669"/>
    <property type="project" value="InterPro"/>
</dbReference>
<sequence>MKKEEVGHPFIPTNLNSDVYLAQLDRLEAAIKAKHPRKKNHIVFHHDNARPDVEGRVFQSIKEWNLLELPPYSPTEAPTDYHVNRSLKNWQMGKVYNDLDELVADIKV</sequence>
<evidence type="ECO:0000313" key="1">
    <source>
        <dbReference type="Proteomes" id="UP000887540"/>
    </source>
</evidence>
<accession>A0A914DSA4</accession>
<dbReference type="PANTHER" id="PTHR46060:SF1">
    <property type="entry name" value="MARINER MOS1 TRANSPOSASE-LIKE PROTEIN"/>
    <property type="match status" value="1"/>
</dbReference>
<organism evidence="1 2">
    <name type="scientific">Acrobeloides nanus</name>
    <dbReference type="NCBI Taxonomy" id="290746"/>
    <lineage>
        <taxon>Eukaryota</taxon>
        <taxon>Metazoa</taxon>
        <taxon>Ecdysozoa</taxon>
        <taxon>Nematoda</taxon>
        <taxon>Chromadorea</taxon>
        <taxon>Rhabditida</taxon>
        <taxon>Tylenchina</taxon>
        <taxon>Cephalobomorpha</taxon>
        <taxon>Cephaloboidea</taxon>
        <taxon>Cephalobidae</taxon>
        <taxon>Acrobeloides</taxon>
    </lineage>
</organism>
<dbReference type="InterPro" id="IPR036397">
    <property type="entry name" value="RNaseH_sf"/>
</dbReference>
<proteinExistence type="predicted"/>
<keyword evidence="1" id="KW-1185">Reference proteome</keyword>